<feature type="region of interest" description="Disordered" evidence="1">
    <location>
        <begin position="1"/>
        <end position="113"/>
    </location>
</feature>
<feature type="region of interest" description="Disordered" evidence="1">
    <location>
        <begin position="134"/>
        <end position="178"/>
    </location>
</feature>
<dbReference type="AlphaFoldDB" id="A0A176VRL2"/>
<dbReference type="EMBL" id="LVLJ01002837">
    <property type="protein sequence ID" value="OAE23499.1"/>
    <property type="molecule type" value="Genomic_DNA"/>
</dbReference>
<keyword evidence="3" id="KW-1185">Reference proteome</keyword>
<comment type="caution">
    <text evidence="2">The sequence shown here is derived from an EMBL/GenBank/DDBJ whole genome shotgun (WGS) entry which is preliminary data.</text>
</comment>
<protein>
    <submittedName>
        <fullName evidence="2">Uncharacterized protein</fullName>
    </submittedName>
</protein>
<feature type="compositionally biased region" description="Basic residues" evidence="1">
    <location>
        <begin position="10"/>
        <end position="24"/>
    </location>
</feature>
<feature type="compositionally biased region" description="Polar residues" evidence="1">
    <location>
        <begin position="155"/>
        <end position="165"/>
    </location>
</feature>
<name>A0A176VRL2_MARPO</name>
<evidence type="ECO:0000313" key="3">
    <source>
        <dbReference type="Proteomes" id="UP000077202"/>
    </source>
</evidence>
<gene>
    <name evidence="2" type="ORF">AXG93_285s1580</name>
</gene>
<sequence>MTRSAATRLRTPKLRARSKKKAQRRVIVSESLEDSVALSERTASSADEYAVEEEDLQTSECGPLEVQSKETLEEEARPAGESTPTSSQGLWPSEKNQSSLEKSSKSLKKVKAPALKTNEEHAKELTLGQDMGVRRPSVEPSQREGALCRGRTENQRSSARGCNNENIEDGTSGKHQKLKEKTTDGLRLWIERCLRSFVEWEVQTLKWMKLDSLERRLMRLKTSGTIQHHQLIIFFSSGLSKLPHLKLQLCDSDIPSVSGVIPDLSKFEFGYLEQEAENVQFREIFP</sequence>
<evidence type="ECO:0000313" key="2">
    <source>
        <dbReference type="EMBL" id="OAE23499.1"/>
    </source>
</evidence>
<organism evidence="2 3">
    <name type="scientific">Marchantia polymorpha subsp. ruderalis</name>
    <dbReference type="NCBI Taxonomy" id="1480154"/>
    <lineage>
        <taxon>Eukaryota</taxon>
        <taxon>Viridiplantae</taxon>
        <taxon>Streptophyta</taxon>
        <taxon>Embryophyta</taxon>
        <taxon>Marchantiophyta</taxon>
        <taxon>Marchantiopsida</taxon>
        <taxon>Marchantiidae</taxon>
        <taxon>Marchantiales</taxon>
        <taxon>Marchantiaceae</taxon>
        <taxon>Marchantia</taxon>
    </lineage>
</organism>
<dbReference type="Proteomes" id="UP000077202">
    <property type="component" value="Unassembled WGS sequence"/>
</dbReference>
<accession>A0A176VRL2</accession>
<reference evidence="2" key="1">
    <citation type="submission" date="2016-03" db="EMBL/GenBank/DDBJ databases">
        <title>Mechanisms controlling the formation of the plant cell surface in tip-growing cells are functionally conserved among land plants.</title>
        <authorList>
            <person name="Honkanen S."/>
            <person name="Jones V.A."/>
            <person name="Morieri G."/>
            <person name="Champion C."/>
            <person name="Hetherington A.J."/>
            <person name="Kelly S."/>
            <person name="Saint-Marcoux D."/>
            <person name="Proust H."/>
            <person name="Prescott H."/>
            <person name="Dolan L."/>
        </authorList>
    </citation>
    <scope>NUCLEOTIDE SEQUENCE [LARGE SCALE GENOMIC DNA]</scope>
    <source>
        <tissue evidence="2">Whole gametophyte</tissue>
    </source>
</reference>
<proteinExistence type="predicted"/>
<feature type="compositionally biased region" description="Basic and acidic residues" evidence="1">
    <location>
        <begin position="67"/>
        <end position="78"/>
    </location>
</feature>
<evidence type="ECO:0000256" key="1">
    <source>
        <dbReference type="SAM" id="MobiDB-lite"/>
    </source>
</evidence>